<evidence type="ECO:0000256" key="6">
    <source>
        <dbReference type="SAM" id="Phobius"/>
    </source>
</evidence>
<evidence type="ECO:0000256" key="3">
    <source>
        <dbReference type="ARBA" id="ARBA00022692"/>
    </source>
</evidence>
<dbReference type="InterPro" id="IPR011701">
    <property type="entry name" value="MFS"/>
</dbReference>
<dbReference type="CDD" id="cd06174">
    <property type="entry name" value="MFS"/>
    <property type="match status" value="1"/>
</dbReference>
<feature type="transmembrane region" description="Helical" evidence="6">
    <location>
        <begin position="383"/>
        <end position="406"/>
    </location>
</feature>
<evidence type="ECO:0000313" key="9">
    <source>
        <dbReference type="Proteomes" id="UP000216113"/>
    </source>
</evidence>
<evidence type="ECO:0000259" key="7">
    <source>
        <dbReference type="PROSITE" id="PS50850"/>
    </source>
</evidence>
<dbReference type="RefSeq" id="WP_095029917.1">
    <property type="nucleotide sequence ID" value="NZ_NQKL01000011.1"/>
</dbReference>
<feature type="transmembrane region" description="Helical" evidence="6">
    <location>
        <begin position="9"/>
        <end position="27"/>
    </location>
</feature>
<feature type="transmembrane region" description="Helical" evidence="6">
    <location>
        <begin position="145"/>
        <end position="165"/>
    </location>
</feature>
<dbReference type="SUPFAM" id="SSF103473">
    <property type="entry name" value="MFS general substrate transporter"/>
    <property type="match status" value="1"/>
</dbReference>
<dbReference type="InterPro" id="IPR050189">
    <property type="entry name" value="MFS_Efflux_Transporters"/>
</dbReference>
<feature type="transmembrane region" description="Helical" evidence="6">
    <location>
        <begin position="288"/>
        <end position="307"/>
    </location>
</feature>
<dbReference type="GO" id="GO:0022857">
    <property type="term" value="F:transmembrane transporter activity"/>
    <property type="evidence" value="ECO:0007669"/>
    <property type="project" value="InterPro"/>
</dbReference>
<protein>
    <submittedName>
        <fullName evidence="8">MFS transporter</fullName>
    </submittedName>
</protein>
<feature type="transmembrane region" description="Helical" evidence="6">
    <location>
        <begin position="348"/>
        <end position="371"/>
    </location>
</feature>
<reference evidence="8 9" key="1">
    <citation type="submission" date="2017-08" db="EMBL/GenBank/DDBJ databases">
        <title>Genomic and metabolic characterisation of spoilage-associated Pseudomonas species.</title>
        <authorList>
            <person name="Stanborough T."/>
            <person name="Fegan N."/>
            <person name="Powell S.M."/>
            <person name="Singh T."/>
            <person name="Tamplin M.L."/>
            <person name="Chandry P.S."/>
        </authorList>
    </citation>
    <scope>NUCLEOTIDE SEQUENCE [LARGE SCALE GENOMIC DNA]</scope>
    <source>
        <strain evidence="8 9">F1820</strain>
    </source>
</reference>
<evidence type="ECO:0000256" key="5">
    <source>
        <dbReference type="ARBA" id="ARBA00023136"/>
    </source>
</evidence>
<dbReference type="PANTHER" id="PTHR43124">
    <property type="entry name" value="PURINE EFFLUX PUMP PBUE"/>
    <property type="match status" value="1"/>
</dbReference>
<evidence type="ECO:0000256" key="1">
    <source>
        <dbReference type="ARBA" id="ARBA00004651"/>
    </source>
</evidence>
<dbReference type="Pfam" id="PF07690">
    <property type="entry name" value="MFS_1"/>
    <property type="match status" value="1"/>
</dbReference>
<dbReference type="PROSITE" id="PS50850">
    <property type="entry name" value="MFS"/>
    <property type="match status" value="1"/>
</dbReference>
<evidence type="ECO:0000313" key="8">
    <source>
        <dbReference type="EMBL" id="OZY40964.1"/>
    </source>
</evidence>
<feature type="transmembrane region" description="Helical" evidence="6">
    <location>
        <begin position="313"/>
        <end position="336"/>
    </location>
</feature>
<organism evidence="8 9">
    <name type="scientific">Pseudomonas fragi</name>
    <dbReference type="NCBI Taxonomy" id="296"/>
    <lineage>
        <taxon>Bacteria</taxon>
        <taxon>Pseudomonadati</taxon>
        <taxon>Pseudomonadota</taxon>
        <taxon>Gammaproteobacteria</taxon>
        <taxon>Pseudomonadales</taxon>
        <taxon>Pseudomonadaceae</taxon>
        <taxon>Pseudomonas</taxon>
    </lineage>
</organism>
<dbReference type="PANTHER" id="PTHR43124:SF3">
    <property type="entry name" value="CHLORAMPHENICOL EFFLUX PUMP RV0191"/>
    <property type="match status" value="1"/>
</dbReference>
<keyword evidence="4 6" id="KW-1133">Transmembrane helix</keyword>
<comment type="subcellular location">
    <subcellularLocation>
        <location evidence="1">Cell membrane</location>
        <topology evidence="1">Multi-pass membrane protein</topology>
    </subcellularLocation>
</comment>
<feature type="transmembrane region" description="Helical" evidence="6">
    <location>
        <begin position="101"/>
        <end position="124"/>
    </location>
</feature>
<dbReference type="GO" id="GO:0005886">
    <property type="term" value="C:plasma membrane"/>
    <property type="evidence" value="ECO:0007669"/>
    <property type="project" value="UniProtKB-SubCell"/>
</dbReference>
<dbReference type="EMBL" id="NQKL01000011">
    <property type="protein sequence ID" value="OZY40964.1"/>
    <property type="molecule type" value="Genomic_DNA"/>
</dbReference>
<keyword evidence="5 6" id="KW-0472">Membrane</keyword>
<feature type="transmembrane region" description="Helical" evidence="6">
    <location>
        <begin position="171"/>
        <end position="191"/>
    </location>
</feature>
<sequence>MTTQSKAKWLRFLVLILGGGTIYKLANLKDAFYVPIQQYMGLSHTELGTLLSANAIIATALFVLGGYLADRFDTRKLIPLGLIGTGGLGLYLATFPGFDKLLIVFCLLAVCADCIYWPALLKAVRNLGENNEQGRMFGFLEGGRGIVDTLVAFSALGVFVAMGSGEAGLKSAIVFYSLVDITAGIVTWFLLRDSKASPVVKKEVGASGISGLLEAIRIPGIWLVSLNVFMVYIVYCGLTYFIPYLKDIYELPVALVGAYGIINQYFLKILGGPAGGYMADTYFKSPSRYMKWAFLALLPIMAVVMMVPKGGHFIYLGMAATLSFALIVFTMRGVFWAPMSEVGIPQRITGSAFGIACLIGYAPGMFAYVIYGSILDHFPGQQGYNYVFSLMSALALIGFMVASLLYRAVRKNTSSIPDTALAQA</sequence>
<gene>
    <name evidence="8" type="ORF">CJF43_15260</name>
</gene>
<feature type="transmembrane region" description="Helical" evidence="6">
    <location>
        <begin position="221"/>
        <end position="242"/>
    </location>
</feature>
<proteinExistence type="predicted"/>
<dbReference type="Gene3D" id="1.20.1250.20">
    <property type="entry name" value="MFS general substrate transporter like domains"/>
    <property type="match status" value="2"/>
</dbReference>
<dbReference type="InterPro" id="IPR020846">
    <property type="entry name" value="MFS_dom"/>
</dbReference>
<dbReference type="Proteomes" id="UP000216113">
    <property type="component" value="Unassembled WGS sequence"/>
</dbReference>
<dbReference type="AlphaFoldDB" id="A0A266LSG6"/>
<evidence type="ECO:0000256" key="4">
    <source>
        <dbReference type="ARBA" id="ARBA00022989"/>
    </source>
</evidence>
<keyword evidence="3 6" id="KW-0812">Transmembrane</keyword>
<dbReference type="InterPro" id="IPR036259">
    <property type="entry name" value="MFS_trans_sf"/>
</dbReference>
<name>A0A266LSG6_PSEFR</name>
<feature type="domain" description="Major facilitator superfamily (MFS) profile" evidence="7">
    <location>
        <begin position="1"/>
        <end position="410"/>
    </location>
</feature>
<comment type="caution">
    <text evidence="8">The sequence shown here is derived from an EMBL/GenBank/DDBJ whole genome shotgun (WGS) entry which is preliminary data.</text>
</comment>
<keyword evidence="2" id="KW-1003">Cell membrane</keyword>
<feature type="transmembrane region" description="Helical" evidence="6">
    <location>
        <begin position="47"/>
        <end position="68"/>
    </location>
</feature>
<accession>A0A266LSG6</accession>
<feature type="transmembrane region" description="Helical" evidence="6">
    <location>
        <begin position="77"/>
        <end position="95"/>
    </location>
</feature>
<evidence type="ECO:0000256" key="2">
    <source>
        <dbReference type="ARBA" id="ARBA00022475"/>
    </source>
</evidence>